<comment type="caution">
    <text evidence="2">The sequence shown here is derived from an EMBL/GenBank/DDBJ whole genome shotgun (WGS) entry which is preliminary data.</text>
</comment>
<keyword evidence="3" id="KW-1185">Reference proteome</keyword>
<keyword evidence="1" id="KW-0472">Membrane</keyword>
<evidence type="ECO:0000313" key="2">
    <source>
        <dbReference type="EMBL" id="PKZ41814.1"/>
    </source>
</evidence>
<name>A0A2I1PB14_9MICO</name>
<dbReference type="InterPro" id="IPR045655">
    <property type="entry name" value="DUF6394"/>
</dbReference>
<dbReference type="AlphaFoldDB" id="A0A2I1PB14"/>
<dbReference type="OrthoDB" id="3295158at2"/>
<gene>
    <name evidence="2" type="ORF">CYJ76_06140</name>
</gene>
<feature type="transmembrane region" description="Helical" evidence="1">
    <location>
        <begin position="61"/>
        <end position="84"/>
    </location>
</feature>
<feature type="transmembrane region" description="Helical" evidence="1">
    <location>
        <begin position="35"/>
        <end position="54"/>
    </location>
</feature>
<reference evidence="2 3" key="1">
    <citation type="submission" date="2017-12" db="EMBL/GenBank/DDBJ databases">
        <title>Phylogenetic diversity of female urinary microbiome.</title>
        <authorList>
            <person name="Thomas-White K."/>
            <person name="Wolfe A.J."/>
        </authorList>
    </citation>
    <scope>NUCLEOTIDE SEQUENCE [LARGE SCALE GENOMIC DNA]</scope>
    <source>
        <strain evidence="2 3">UMB1298</strain>
    </source>
</reference>
<accession>A0A2I1PB14</accession>
<dbReference type="Proteomes" id="UP000234206">
    <property type="component" value="Unassembled WGS sequence"/>
</dbReference>
<dbReference type="RefSeq" id="WP_070705110.1">
    <property type="nucleotide sequence ID" value="NZ_JBHLVH010000001.1"/>
</dbReference>
<dbReference type="EMBL" id="PKIZ01000009">
    <property type="protein sequence ID" value="PKZ41814.1"/>
    <property type="molecule type" value="Genomic_DNA"/>
</dbReference>
<sequence length="128" mass="13623">MNFEKVVFGFFVLLAATLNLGYVTGDISDPDLHNSYELYAALVVNLVAAVLKLGDRTHVGAVHLAASLVSCLQLLAATAVWVWIDQGRDAPIDAQAMSSVVSLAIGALLANLVSLVILVIETVNYRGR</sequence>
<keyword evidence="1" id="KW-1133">Transmembrane helix</keyword>
<proteinExistence type="predicted"/>
<feature type="transmembrane region" description="Helical" evidence="1">
    <location>
        <begin position="96"/>
        <end position="120"/>
    </location>
</feature>
<organism evidence="2 3">
    <name type="scientific">Kytococcus schroeteri</name>
    <dbReference type="NCBI Taxonomy" id="138300"/>
    <lineage>
        <taxon>Bacteria</taxon>
        <taxon>Bacillati</taxon>
        <taxon>Actinomycetota</taxon>
        <taxon>Actinomycetes</taxon>
        <taxon>Micrococcales</taxon>
        <taxon>Kytococcaceae</taxon>
        <taxon>Kytococcus</taxon>
    </lineage>
</organism>
<keyword evidence="1" id="KW-0812">Transmembrane</keyword>
<protein>
    <submittedName>
        <fullName evidence="2">Uncharacterized protein</fullName>
    </submittedName>
</protein>
<dbReference type="Pfam" id="PF19931">
    <property type="entry name" value="DUF6394"/>
    <property type="match status" value="1"/>
</dbReference>
<evidence type="ECO:0000256" key="1">
    <source>
        <dbReference type="SAM" id="Phobius"/>
    </source>
</evidence>
<evidence type="ECO:0000313" key="3">
    <source>
        <dbReference type="Proteomes" id="UP000234206"/>
    </source>
</evidence>